<evidence type="ECO:0000259" key="6">
    <source>
        <dbReference type="PROSITE" id="PS50893"/>
    </source>
</evidence>
<gene>
    <name evidence="7" type="ORF">FNH09_06695</name>
</gene>
<dbReference type="GO" id="GO:0016887">
    <property type="term" value="F:ATP hydrolysis activity"/>
    <property type="evidence" value="ECO:0007669"/>
    <property type="project" value="InterPro"/>
</dbReference>
<dbReference type="PROSITE" id="PS50893">
    <property type="entry name" value="ABC_TRANSPORTER_2"/>
    <property type="match status" value="1"/>
</dbReference>
<dbReference type="OrthoDB" id="9804819at2"/>
<keyword evidence="4 7" id="KW-0067">ATP-binding</keyword>
<evidence type="ECO:0000313" key="8">
    <source>
        <dbReference type="Proteomes" id="UP000325849"/>
    </source>
</evidence>
<dbReference type="InterPro" id="IPR027417">
    <property type="entry name" value="P-loop_NTPase"/>
</dbReference>
<feature type="domain" description="ABC transporter" evidence="6">
    <location>
        <begin position="7"/>
        <end position="234"/>
    </location>
</feature>
<dbReference type="SUPFAM" id="SSF52540">
    <property type="entry name" value="P-loop containing nucleoside triphosphate hydrolases"/>
    <property type="match status" value="1"/>
</dbReference>
<dbReference type="PROSITE" id="PS00211">
    <property type="entry name" value="ABC_TRANSPORTER_1"/>
    <property type="match status" value="1"/>
</dbReference>
<dbReference type="PANTHER" id="PTHR43335">
    <property type="entry name" value="ABC TRANSPORTER, ATP-BINDING PROTEIN"/>
    <property type="match status" value="1"/>
</dbReference>
<dbReference type="Proteomes" id="UP000325849">
    <property type="component" value="Unassembled WGS sequence"/>
</dbReference>
<dbReference type="Pfam" id="PF00005">
    <property type="entry name" value="ABC_tran"/>
    <property type="match status" value="1"/>
</dbReference>
<keyword evidence="3" id="KW-0547">Nucleotide-binding</keyword>
<sequence length="376" mass="38513">MDTLLAVRARGITRYFGDVVALDGVDLDVAQGQIHGLVGPNGAGKTTLLGLLLGLAVADSGRLEVLGTPVGRALAVPDGVAGFVDGPGLYPALTARQNLAALAALRGRTARTAGIDDVLDQVGLTDVADDRARGFSLGMRQRLGLAAALLTRPRLLVLDEPSNGLDPAGKRHVHRVLTRLAADGTGIVLSSHRMDDVEALCSDVTLLATGRVVFSGPLGKLAAESRELDYRLLTSDPRAARALALSTPGIAVVDDGGTPTAAAARHNAPAPPGIVPAQHGTPTPPPTVPAQHGTPTSSPTVPPQHGAPTPHTVPAQRGGTARYGAEAFVVSALVPALDVLVARIVRAGIAVRELAPVVSPLEAAFLALTEQQEADR</sequence>
<organism evidence="7 8">
    <name type="scientific">Streptomyces adustus</name>
    <dbReference type="NCBI Taxonomy" id="1609272"/>
    <lineage>
        <taxon>Bacteria</taxon>
        <taxon>Bacillati</taxon>
        <taxon>Actinomycetota</taxon>
        <taxon>Actinomycetes</taxon>
        <taxon>Kitasatosporales</taxon>
        <taxon>Streptomycetaceae</taxon>
        <taxon>Streptomyces</taxon>
    </lineage>
</organism>
<dbReference type="InterPro" id="IPR003593">
    <property type="entry name" value="AAA+_ATPase"/>
</dbReference>
<keyword evidence="2" id="KW-0813">Transport</keyword>
<comment type="similarity">
    <text evidence="1">Belongs to the ABC transporter superfamily.</text>
</comment>
<dbReference type="Gene3D" id="3.40.50.300">
    <property type="entry name" value="P-loop containing nucleotide triphosphate hydrolases"/>
    <property type="match status" value="1"/>
</dbReference>
<dbReference type="EMBL" id="VJZD01000017">
    <property type="protein sequence ID" value="MPY31016.1"/>
    <property type="molecule type" value="Genomic_DNA"/>
</dbReference>
<protein>
    <submittedName>
        <fullName evidence="7">ABC transporter ATP-binding protein</fullName>
    </submittedName>
</protein>
<dbReference type="AlphaFoldDB" id="A0A5N8V800"/>
<feature type="compositionally biased region" description="Low complexity" evidence="5">
    <location>
        <begin position="259"/>
        <end position="268"/>
    </location>
</feature>
<dbReference type="InterPro" id="IPR003439">
    <property type="entry name" value="ABC_transporter-like_ATP-bd"/>
</dbReference>
<evidence type="ECO:0000313" key="7">
    <source>
        <dbReference type="EMBL" id="MPY31016.1"/>
    </source>
</evidence>
<keyword evidence="8" id="KW-1185">Reference proteome</keyword>
<dbReference type="PANTHER" id="PTHR43335:SF4">
    <property type="entry name" value="ABC TRANSPORTER, ATP-BINDING PROTEIN"/>
    <property type="match status" value="1"/>
</dbReference>
<feature type="region of interest" description="Disordered" evidence="5">
    <location>
        <begin position="257"/>
        <end position="318"/>
    </location>
</feature>
<proteinExistence type="inferred from homology"/>
<comment type="caution">
    <text evidence="7">The sequence shown here is derived from an EMBL/GenBank/DDBJ whole genome shotgun (WGS) entry which is preliminary data.</text>
</comment>
<evidence type="ECO:0000256" key="4">
    <source>
        <dbReference type="ARBA" id="ARBA00022840"/>
    </source>
</evidence>
<evidence type="ECO:0000256" key="5">
    <source>
        <dbReference type="SAM" id="MobiDB-lite"/>
    </source>
</evidence>
<evidence type="ECO:0000256" key="1">
    <source>
        <dbReference type="ARBA" id="ARBA00005417"/>
    </source>
</evidence>
<dbReference type="SMART" id="SM00382">
    <property type="entry name" value="AAA"/>
    <property type="match status" value="1"/>
</dbReference>
<dbReference type="GO" id="GO:0005524">
    <property type="term" value="F:ATP binding"/>
    <property type="evidence" value="ECO:0007669"/>
    <property type="project" value="UniProtKB-KW"/>
</dbReference>
<dbReference type="RefSeq" id="WP_152885822.1">
    <property type="nucleotide sequence ID" value="NZ_VJZD01000017.1"/>
</dbReference>
<reference evidence="7 8" key="1">
    <citation type="submission" date="2019-07" db="EMBL/GenBank/DDBJ databases">
        <title>New species of Amycolatopsis and Streptomyces.</title>
        <authorList>
            <person name="Duangmal K."/>
            <person name="Teo W.F.A."/>
            <person name="Lipun K."/>
        </authorList>
    </citation>
    <scope>NUCLEOTIDE SEQUENCE [LARGE SCALE GENOMIC DNA]</scope>
    <source>
        <strain evidence="7 8">NBRC 109810</strain>
    </source>
</reference>
<evidence type="ECO:0000256" key="3">
    <source>
        <dbReference type="ARBA" id="ARBA00022741"/>
    </source>
</evidence>
<evidence type="ECO:0000256" key="2">
    <source>
        <dbReference type="ARBA" id="ARBA00022448"/>
    </source>
</evidence>
<name>A0A5N8V800_9ACTN</name>
<accession>A0A5N8V800</accession>
<dbReference type="InterPro" id="IPR017871">
    <property type="entry name" value="ABC_transporter-like_CS"/>
</dbReference>